<evidence type="ECO:0000256" key="1">
    <source>
        <dbReference type="ARBA" id="ARBA00023027"/>
    </source>
</evidence>
<protein>
    <submittedName>
        <fullName evidence="3">Disease resistance protein RBA1</fullName>
    </submittedName>
</protein>
<evidence type="ECO:0000259" key="2">
    <source>
        <dbReference type="PROSITE" id="PS50104"/>
    </source>
</evidence>
<accession>A0ABD1A6W6</accession>
<dbReference type="Pfam" id="PF01582">
    <property type="entry name" value="TIR"/>
    <property type="match status" value="1"/>
</dbReference>
<dbReference type="EMBL" id="JBANAX010000574">
    <property type="protein sequence ID" value="KAL1202558.1"/>
    <property type="molecule type" value="Genomic_DNA"/>
</dbReference>
<dbReference type="SUPFAM" id="SSF52200">
    <property type="entry name" value="Toll/Interleukin receptor TIR domain"/>
    <property type="match status" value="1"/>
</dbReference>
<dbReference type="InterPro" id="IPR035897">
    <property type="entry name" value="Toll_tir_struct_dom_sf"/>
</dbReference>
<keyword evidence="4" id="KW-1185">Reference proteome</keyword>
<gene>
    <name evidence="3" type="ORF">V5N11_035415</name>
</gene>
<dbReference type="Proteomes" id="UP001558713">
    <property type="component" value="Unassembled WGS sequence"/>
</dbReference>
<evidence type="ECO:0000313" key="3">
    <source>
        <dbReference type="EMBL" id="KAL1202558.1"/>
    </source>
</evidence>
<sequence length="262" mass="30611">MCSSTPSSSPSSVLTSKYKTNFSKLEACDSNHPHYSEFKDNDSLANVHQVFLSFRGEQLRYNFVSHLIDAFERCGILFFVDKKELRGKNMRNLFVRIEESKIALVIFSSRYAESSWCMDELVKIKKRMDKGKLQVIPIFYKVRARHVREQTDEFGEKFWALAKTSRGVQIKEWKEALESISNMMGLSLGDKRSEADFIKEIVEEVQRVLATIEYEEKENHLRINLFQNKKRKKTYFQNTRRKALKISHIKKTSGAKSRSSDI</sequence>
<name>A0ABD1A6W6_CARAN</name>
<dbReference type="InterPro" id="IPR000157">
    <property type="entry name" value="TIR_dom"/>
</dbReference>
<dbReference type="AlphaFoldDB" id="A0ABD1A6W6"/>
<dbReference type="SMART" id="SM00255">
    <property type="entry name" value="TIR"/>
    <property type="match status" value="1"/>
</dbReference>
<keyword evidence="1" id="KW-0520">NAD</keyword>
<dbReference type="PANTHER" id="PTHR32009">
    <property type="entry name" value="TMV RESISTANCE PROTEIN N-LIKE"/>
    <property type="match status" value="1"/>
</dbReference>
<comment type="caution">
    <text evidence="3">The sequence shown here is derived from an EMBL/GenBank/DDBJ whole genome shotgun (WGS) entry which is preliminary data.</text>
</comment>
<dbReference type="FunFam" id="3.40.50.10140:FF:000007">
    <property type="entry name" value="Disease resistance protein (TIR-NBS-LRR class)"/>
    <property type="match status" value="1"/>
</dbReference>
<dbReference type="PROSITE" id="PS50104">
    <property type="entry name" value="TIR"/>
    <property type="match status" value="1"/>
</dbReference>
<dbReference type="Gene3D" id="3.40.50.10140">
    <property type="entry name" value="Toll/interleukin-1 receptor homology (TIR) domain"/>
    <property type="match status" value="1"/>
</dbReference>
<proteinExistence type="predicted"/>
<feature type="domain" description="TIR" evidence="2">
    <location>
        <begin position="46"/>
        <end position="209"/>
    </location>
</feature>
<organism evidence="3 4">
    <name type="scientific">Cardamine amara subsp. amara</name>
    <dbReference type="NCBI Taxonomy" id="228776"/>
    <lineage>
        <taxon>Eukaryota</taxon>
        <taxon>Viridiplantae</taxon>
        <taxon>Streptophyta</taxon>
        <taxon>Embryophyta</taxon>
        <taxon>Tracheophyta</taxon>
        <taxon>Spermatophyta</taxon>
        <taxon>Magnoliopsida</taxon>
        <taxon>eudicotyledons</taxon>
        <taxon>Gunneridae</taxon>
        <taxon>Pentapetalae</taxon>
        <taxon>rosids</taxon>
        <taxon>malvids</taxon>
        <taxon>Brassicales</taxon>
        <taxon>Brassicaceae</taxon>
        <taxon>Cardamineae</taxon>
        <taxon>Cardamine</taxon>
    </lineage>
</organism>
<dbReference type="PANTHER" id="PTHR32009:SF157">
    <property type="entry name" value="DISEASE RESISTANCE PROTEIN RBA1-RELATED"/>
    <property type="match status" value="1"/>
</dbReference>
<reference evidence="3 4" key="1">
    <citation type="submission" date="2024-04" db="EMBL/GenBank/DDBJ databases">
        <title>Genome assembly C_amara_ONT_v2.</title>
        <authorList>
            <person name="Yant L."/>
            <person name="Moore C."/>
            <person name="Slenker M."/>
        </authorList>
    </citation>
    <scope>NUCLEOTIDE SEQUENCE [LARGE SCALE GENOMIC DNA]</scope>
    <source>
        <tissue evidence="3">Leaf</tissue>
    </source>
</reference>
<evidence type="ECO:0000313" key="4">
    <source>
        <dbReference type="Proteomes" id="UP001558713"/>
    </source>
</evidence>